<evidence type="ECO:0000256" key="1">
    <source>
        <dbReference type="SAM" id="MobiDB-lite"/>
    </source>
</evidence>
<dbReference type="InterPro" id="IPR044196">
    <property type="entry name" value="At5g19025-like"/>
</dbReference>
<evidence type="ECO:0008006" key="5">
    <source>
        <dbReference type="Google" id="ProtNLM"/>
    </source>
</evidence>
<comment type="caution">
    <text evidence="3">The sequence shown here is derived from an EMBL/GenBank/DDBJ whole genome shotgun (WGS) entry which is preliminary data.</text>
</comment>
<accession>A0AAV0CUP0</accession>
<proteinExistence type="predicted"/>
<keyword evidence="4" id="KW-1185">Reference proteome</keyword>
<keyword evidence="2" id="KW-1133">Transmembrane helix</keyword>
<dbReference type="PANTHER" id="PTHR47479">
    <property type="entry name" value="OS05G0393200 PROTEIN"/>
    <property type="match status" value="1"/>
</dbReference>
<dbReference type="EMBL" id="CAMAPF010000055">
    <property type="protein sequence ID" value="CAH9085797.1"/>
    <property type="molecule type" value="Genomic_DNA"/>
</dbReference>
<keyword evidence="2" id="KW-0472">Membrane</keyword>
<dbReference type="PANTHER" id="PTHR47479:SF2">
    <property type="entry name" value="OS05G0393200 PROTEIN"/>
    <property type="match status" value="1"/>
</dbReference>
<feature type="transmembrane region" description="Helical" evidence="2">
    <location>
        <begin position="139"/>
        <end position="158"/>
    </location>
</feature>
<organism evidence="3 4">
    <name type="scientific">Cuscuta epithymum</name>
    <dbReference type="NCBI Taxonomy" id="186058"/>
    <lineage>
        <taxon>Eukaryota</taxon>
        <taxon>Viridiplantae</taxon>
        <taxon>Streptophyta</taxon>
        <taxon>Embryophyta</taxon>
        <taxon>Tracheophyta</taxon>
        <taxon>Spermatophyta</taxon>
        <taxon>Magnoliopsida</taxon>
        <taxon>eudicotyledons</taxon>
        <taxon>Gunneridae</taxon>
        <taxon>Pentapetalae</taxon>
        <taxon>asterids</taxon>
        <taxon>lamiids</taxon>
        <taxon>Solanales</taxon>
        <taxon>Convolvulaceae</taxon>
        <taxon>Cuscuteae</taxon>
        <taxon>Cuscuta</taxon>
        <taxon>Cuscuta subgen. Cuscuta</taxon>
    </lineage>
</organism>
<gene>
    <name evidence="3" type="ORF">CEPIT_LOCUS9555</name>
</gene>
<protein>
    <recommendedName>
        <fullName evidence="5">Ribosomal protein L34e superfamily protein</fullName>
    </recommendedName>
</protein>
<dbReference type="Proteomes" id="UP001152523">
    <property type="component" value="Unassembled WGS sequence"/>
</dbReference>
<feature type="transmembrane region" description="Helical" evidence="2">
    <location>
        <begin position="85"/>
        <end position="103"/>
    </location>
</feature>
<evidence type="ECO:0000256" key="2">
    <source>
        <dbReference type="SAM" id="Phobius"/>
    </source>
</evidence>
<evidence type="ECO:0000313" key="4">
    <source>
        <dbReference type="Proteomes" id="UP001152523"/>
    </source>
</evidence>
<name>A0AAV0CUP0_9ASTE</name>
<reference evidence="3" key="1">
    <citation type="submission" date="2022-07" db="EMBL/GenBank/DDBJ databases">
        <authorList>
            <person name="Macas J."/>
            <person name="Novak P."/>
            <person name="Neumann P."/>
        </authorList>
    </citation>
    <scope>NUCLEOTIDE SEQUENCE</scope>
</reference>
<feature type="compositionally biased region" description="Low complexity" evidence="1">
    <location>
        <begin position="57"/>
        <end position="69"/>
    </location>
</feature>
<sequence>MRLPHRKRTTIPTISAPLGTHSNFLLTNMRHQLLSSIAMATSSSISLSKPLRKPSHSVRANPNVNSSNNCPSSALHLPCKHSPSATLDILILILVLFSGAFLISSYFSYISHSISLLAPSFSLSALLSHLSSVDIHIHYVLFSFFLVFFLAAVIAFEICCGNRSRKCGKSGCQGLRKAMEFDLQVQDEECLKSGDGSKAVREIDELPWKGGTETNLDYECLRAELRKMAPPNGRAVLLFRAKCGCAIAKLEGWGPKRGRRHKKSLAVSGKDHR</sequence>
<feature type="region of interest" description="Disordered" evidence="1">
    <location>
        <begin position="48"/>
        <end position="69"/>
    </location>
</feature>
<keyword evidence="2" id="KW-0812">Transmembrane</keyword>
<dbReference type="AlphaFoldDB" id="A0AAV0CUP0"/>
<evidence type="ECO:0000313" key="3">
    <source>
        <dbReference type="EMBL" id="CAH9085797.1"/>
    </source>
</evidence>